<protein>
    <recommendedName>
        <fullName evidence="4">ATP-grasp domain-containing protein</fullName>
    </recommendedName>
</protein>
<evidence type="ECO:0000313" key="2">
    <source>
        <dbReference type="EMBL" id="MFC4230500.1"/>
    </source>
</evidence>
<sequence>MLFRLKIFFIKLGSWEYWPMWVVYFPLAFYYVYLAIKARSLFFFSASNPSIETGGMFFESKWSIFKLMPCHYYPSTILVEPQDDYTIIEAKLIAAKIHFPIIAKPDRGERGWRVKKLNHLQALIDYKTQTPVPFLIQSYVDYPVELSIFYYRHPKSVKGKVTSVTYKKLLSVVGDGVTSIDGLIRKNNRAFLQYLRLKKESLINLNEILPFGEERILVPYGNHVLGTMFINFNHIIDDALTTSIDTISKNIEGFYFGRFDLRCASIDDLKEGKNFAILELNGAGAEPAHIYHPGFSFIEAQKVLMQHFKMLFDAAKANQQKGVPYMSYQSYKQTKQLEKAFKLQVQQA</sequence>
<evidence type="ECO:0008006" key="4">
    <source>
        <dbReference type="Google" id="ProtNLM"/>
    </source>
</evidence>
<comment type="caution">
    <text evidence="2">The sequence shown here is derived from an EMBL/GenBank/DDBJ whole genome shotgun (WGS) entry which is preliminary data.</text>
</comment>
<dbReference type="Proteomes" id="UP001595906">
    <property type="component" value="Unassembled WGS sequence"/>
</dbReference>
<name>A0ABV8PUT3_9BACT</name>
<organism evidence="2 3">
    <name type="scientific">Parasediminibacterium paludis</name>
    <dbReference type="NCBI Taxonomy" id="908966"/>
    <lineage>
        <taxon>Bacteria</taxon>
        <taxon>Pseudomonadati</taxon>
        <taxon>Bacteroidota</taxon>
        <taxon>Chitinophagia</taxon>
        <taxon>Chitinophagales</taxon>
        <taxon>Chitinophagaceae</taxon>
        <taxon>Parasediminibacterium</taxon>
    </lineage>
</organism>
<keyword evidence="1" id="KW-0812">Transmembrane</keyword>
<dbReference type="SUPFAM" id="SSF56059">
    <property type="entry name" value="Glutathione synthetase ATP-binding domain-like"/>
    <property type="match status" value="1"/>
</dbReference>
<reference evidence="3" key="1">
    <citation type="journal article" date="2019" name="Int. J. Syst. Evol. Microbiol.">
        <title>The Global Catalogue of Microorganisms (GCM) 10K type strain sequencing project: providing services to taxonomists for standard genome sequencing and annotation.</title>
        <authorList>
            <consortium name="The Broad Institute Genomics Platform"/>
            <consortium name="The Broad Institute Genome Sequencing Center for Infectious Disease"/>
            <person name="Wu L."/>
            <person name="Ma J."/>
        </authorList>
    </citation>
    <scope>NUCLEOTIDE SEQUENCE [LARGE SCALE GENOMIC DNA]</scope>
    <source>
        <strain evidence="3">CECT 8010</strain>
    </source>
</reference>
<keyword evidence="3" id="KW-1185">Reference proteome</keyword>
<accession>A0ABV8PUT3</accession>
<gene>
    <name evidence="2" type="ORF">ACFOW1_01260</name>
</gene>
<proteinExistence type="predicted"/>
<dbReference type="RefSeq" id="WP_379011692.1">
    <property type="nucleotide sequence ID" value="NZ_JBHSDC010000002.1"/>
</dbReference>
<feature type="transmembrane region" description="Helical" evidence="1">
    <location>
        <begin position="18"/>
        <end position="36"/>
    </location>
</feature>
<evidence type="ECO:0000313" key="3">
    <source>
        <dbReference type="Proteomes" id="UP001595906"/>
    </source>
</evidence>
<keyword evidence="1" id="KW-1133">Transmembrane helix</keyword>
<keyword evidence="1" id="KW-0472">Membrane</keyword>
<evidence type="ECO:0000256" key="1">
    <source>
        <dbReference type="SAM" id="Phobius"/>
    </source>
</evidence>
<dbReference type="EMBL" id="JBHSDC010000002">
    <property type="protein sequence ID" value="MFC4230500.1"/>
    <property type="molecule type" value="Genomic_DNA"/>
</dbReference>